<sequence>MNNPTGGHLAAASETVITDRDSLRAIIGDPHSTVLDKDIGRIDAHVCAFIACAPLALLATSGADGSCDVSPRGERPGGFHVLDEHTLALPERPGNRRADSLVNIIDHPQVGLLFCVPGREEVVRVNGHAELVAAAPFLADMAVNGRMPKLAIRVYAREVFFHCAKALRRSSLWHPHAWPDASGLASLGRVLKDQLRVDETADRIDAGLRHDAETNLY</sequence>
<dbReference type="InterPro" id="IPR024029">
    <property type="entry name" value="Pyridox_Oxase_FMN-dep"/>
</dbReference>
<dbReference type="SUPFAM" id="SSF50475">
    <property type="entry name" value="FMN-binding split barrel"/>
    <property type="match status" value="1"/>
</dbReference>
<evidence type="ECO:0000313" key="3">
    <source>
        <dbReference type="Proteomes" id="UP001500908"/>
    </source>
</evidence>
<evidence type="ECO:0000259" key="1">
    <source>
        <dbReference type="Pfam" id="PF01243"/>
    </source>
</evidence>
<comment type="caution">
    <text evidence="2">The sequence shown here is derived from an EMBL/GenBank/DDBJ whole genome shotgun (WGS) entry which is preliminary data.</text>
</comment>
<dbReference type="Pfam" id="PF01243">
    <property type="entry name" value="PNPOx_N"/>
    <property type="match status" value="1"/>
</dbReference>
<gene>
    <name evidence="2" type="ORF">GCM10022402_26890</name>
</gene>
<dbReference type="InterPro" id="IPR012349">
    <property type="entry name" value="Split_barrel_FMN-bd"/>
</dbReference>
<reference evidence="3" key="1">
    <citation type="journal article" date="2019" name="Int. J. Syst. Evol. Microbiol.">
        <title>The Global Catalogue of Microorganisms (GCM) 10K type strain sequencing project: providing services to taxonomists for standard genome sequencing and annotation.</title>
        <authorList>
            <consortium name="The Broad Institute Genomics Platform"/>
            <consortium name="The Broad Institute Genome Sequencing Center for Infectious Disease"/>
            <person name="Wu L."/>
            <person name="Ma J."/>
        </authorList>
    </citation>
    <scope>NUCLEOTIDE SEQUENCE [LARGE SCALE GENOMIC DNA]</scope>
    <source>
        <strain evidence="3">JCM 17137</strain>
    </source>
</reference>
<protein>
    <submittedName>
        <fullName evidence="2">Pyridoxamine 5'-phosphate oxidase family protein</fullName>
    </submittedName>
</protein>
<dbReference type="RefSeq" id="WP_344971561.1">
    <property type="nucleotide sequence ID" value="NZ_BAABDD010000011.1"/>
</dbReference>
<proteinExistence type="predicted"/>
<accession>A0ABP7FQX8</accession>
<dbReference type="Gene3D" id="2.30.110.10">
    <property type="entry name" value="Electron Transport, Fmn-binding Protein, Chain A"/>
    <property type="match status" value="1"/>
</dbReference>
<name>A0ABP7FQX8_9ACTN</name>
<dbReference type="EMBL" id="BAABDD010000011">
    <property type="protein sequence ID" value="GAA3745991.1"/>
    <property type="molecule type" value="Genomic_DNA"/>
</dbReference>
<dbReference type="Proteomes" id="UP001500908">
    <property type="component" value="Unassembled WGS sequence"/>
</dbReference>
<keyword evidence="3" id="KW-1185">Reference proteome</keyword>
<evidence type="ECO:0000313" key="2">
    <source>
        <dbReference type="EMBL" id="GAA3745991.1"/>
    </source>
</evidence>
<dbReference type="NCBIfam" id="TIGR04025">
    <property type="entry name" value="PPOX_FMN_DR2398"/>
    <property type="match status" value="1"/>
</dbReference>
<feature type="domain" description="Pyridoxamine 5'-phosphate oxidase N-terminal" evidence="1">
    <location>
        <begin position="43"/>
        <end position="158"/>
    </location>
</feature>
<dbReference type="PANTHER" id="PTHR42815">
    <property type="entry name" value="FAD-BINDING, PUTATIVE (AFU_ORTHOLOGUE AFUA_6G07600)-RELATED"/>
    <property type="match status" value="1"/>
</dbReference>
<dbReference type="PANTHER" id="PTHR42815:SF2">
    <property type="entry name" value="FAD-BINDING, PUTATIVE (AFU_ORTHOLOGUE AFUA_6G07600)-RELATED"/>
    <property type="match status" value="1"/>
</dbReference>
<organism evidence="2 3">
    <name type="scientific">Salinactinospora qingdaonensis</name>
    <dbReference type="NCBI Taxonomy" id="702744"/>
    <lineage>
        <taxon>Bacteria</taxon>
        <taxon>Bacillati</taxon>
        <taxon>Actinomycetota</taxon>
        <taxon>Actinomycetes</taxon>
        <taxon>Streptosporangiales</taxon>
        <taxon>Nocardiopsidaceae</taxon>
        <taxon>Salinactinospora</taxon>
    </lineage>
</organism>
<dbReference type="InterPro" id="IPR011576">
    <property type="entry name" value="Pyridox_Oxase_N"/>
</dbReference>